<name>A0A354YTU8_9FIRM</name>
<gene>
    <name evidence="2" type="ORF">DDZ44_02500</name>
</gene>
<dbReference type="InterPro" id="IPR020103">
    <property type="entry name" value="PsdUridine_synth_cat_dom_sf"/>
</dbReference>
<protein>
    <submittedName>
        <fullName evidence="2">tRNA pseudouridine(38-40) synthase TruA</fullName>
    </submittedName>
</protein>
<dbReference type="GO" id="GO:0140098">
    <property type="term" value="F:catalytic activity, acting on RNA"/>
    <property type="evidence" value="ECO:0007669"/>
    <property type="project" value="UniProtKB-ARBA"/>
</dbReference>
<feature type="domain" description="Pseudouridine synthase I TruA alpha/beta" evidence="1">
    <location>
        <begin position="1"/>
        <end position="54"/>
    </location>
</feature>
<dbReference type="InterPro" id="IPR020095">
    <property type="entry name" value="PsdUridine_synth_TruA_C"/>
</dbReference>
<dbReference type="Pfam" id="PF01416">
    <property type="entry name" value="PseudoU_synth_1"/>
    <property type="match status" value="1"/>
</dbReference>
<evidence type="ECO:0000313" key="2">
    <source>
        <dbReference type="EMBL" id="HBK52793.1"/>
    </source>
</evidence>
<dbReference type="Proteomes" id="UP000263273">
    <property type="component" value="Unassembled WGS sequence"/>
</dbReference>
<feature type="non-terminal residue" evidence="2">
    <location>
        <position position="1"/>
    </location>
</feature>
<accession>A0A354YTU8</accession>
<dbReference type="GO" id="GO:0003723">
    <property type="term" value="F:RNA binding"/>
    <property type="evidence" value="ECO:0007669"/>
    <property type="project" value="InterPro"/>
</dbReference>
<dbReference type="InterPro" id="IPR020097">
    <property type="entry name" value="PsdUridine_synth_TruA_a/b_dom"/>
</dbReference>
<dbReference type="GO" id="GO:0006396">
    <property type="term" value="P:RNA processing"/>
    <property type="evidence" value="ECO:0007669"/>
    <property type="project" value="UniProtKB-ARBA"/>
</dbReference>
<proteinExistence type="predicted"/>
<dbReference type="GO" id="GO:0009982">
    <property type="term" value="F:pseudouridine synthase activity"/>
    <property type="evidence" value="ECO:0007669"/>
    <property type="project" value="InterPro"/>
</dbReference>
<dbReference type="EMBL" id="DNZF01000054">
    <property type="protein sequence ID" value="HBK52793.1"/>
    <property type="molecule type" value="Genomic_DNA"/>
</dbReference>
<organism evidence="2 3">
    <name type="scientific">Syntrophomonas wolfei</name>
    <dbReference type="NCBI Taxonomy" id="863"/>
    <lineage>
        <taxon>Bacteria</taxon>
        <taxon>Bacillati</taxon>
        <taxon>Bacillota</taxon>
        <taxon>Clostridia</taxon>
        <taxon>Eubacteriales</taxon>
        <taxon>Syntrophomonadaceae</taxon>
        <taxon>Syntrophomonas</taxon>
    </lineage>
</organism>
<evidence type="ECO:0000313" key="3">
    <source>
        <dbReference type="Proteomes" id="UP000263273"/>
    </source>
</evidence>
<dbReference type="GO" id="GO:0001522">
    <property type="term" value="P:pseudouridine synthesis"/>
    <property type="evidence" value="ECO:0007669"/>
    <property type="project" value="InterPro"/>
</dbReference>
<dbReference type="SUPFAM" id="SSF55120">
    <property type="entry name" value="Pseudouridine synthase"/>
    <property type="match status" value="1"/>
</dbReference>
<comment type="caution">
    <text evidence="2">The sequence shown here is derived from an EMBL/GenBank/DDBJ whole genome shotgun (WGS) entry which is preliminary data.</text>
</comment>
<dbReference type="AlphaFoldDB" id="A0A354YTU8"/>
<sequence>LYNMVRIITGTLLEVGRGKYPPQHLREIIASQDRTRAGPTAPPQGLYLLQVFYP</sequence>
<dbReference type="Gene3D" id="3.30.70.660">
    <property type="entry name" value="Pseudouridine synthase I, catalytic domain, C-terminal subdomain"/>
    <property type="match status" value="1"/>
</dbReference>
<evidence type="ECO:0000259" key="1">
    <source>
        <dbReference type="Pfam" id="PF01416"/>
    </source>
</evidence>
<reference evidence="2 3" key="1">
    <citation type="journal article" date="2018" name="Nat. Biotechnol.">
        <title>A standardized bacterial taxonomy based on genome phylogeny substantially revises the tree of life.</title>
        <authorList>
            <person name="Parks D.H."/>
            <person name="Chuvochina M."/>
            <person name="Waite D.W."/>
            <person name="Rinke C."/>
            <person name="Skarshewski A."/>
            <person name="Chaumeil P.A."/>
            <person name="Hugenholtz P."/>
        </authorList>
    </citation>
    <scope>NUCLEOTIDE SEQUENCE [LARGE SCALE GENOMIC DNA]</scope>
    <source>
        <strain evidence="2">UBA10948</strain>
    </source>
</reference>